<keyword evidence="2" id="KW-0472">Membrane</keyword>
<accession>A0A1X7V233</accession>
<evidence type="ECO:0000256" key="2">
    <source>
        <dbReference type="SAM" id="Phobius"/>
    </source>
</evidence>
<feature type="transmembrane region" description="Helical" evidence="2">
    <location>
        <begin position="605"/>
        <end position="626"/>
    </location>
</feature>
<dbReference type="InParanoid" id="A0A1X7V233"/>
<feature type="transmembrane region" description="Helical" evidence="2">
    <location>
        <begin position="523"/>
        <end position="548"/>
    </location>
</feature>
<feature type="transmembrane region" description="Helical" evidence="2">
    <location>
        <begin position="671"/>
        <end position="704"/>
    </location>
</feature>
<name>A0A1X7V233_AMPQE</name>
<reference evidence="3" key="1">
    <citation type="submission" date="2017-05" db="UniProtKB">
        <authorList>
            <consortium name="EnsemblMetazoa"/>
        </authorList>
    </citation>
    <scope>IDENTIFICATION</scope>
</reference>
<feature type="transmembrane region" description="Helical" evidence="2">
    <location>
        <begin position="290"/>
        <end position="312"/>
    </location>
</feature>
<evidence type="ECO:0000313" key="3">
    <source>
        <dbReference type="EnsemblMetazoa" id="Aqu2.1.34315_001"/>
    </source>
</evidence>
<dbReference type="AlphaFoldDB" id="A0A1X7V233"/>
<proteinExistence type="predicted"/>
<feature type="compositionally biased region" description="Basic and acidic residues" evidence="1">
    <location>
        <begin position="86"/>
        <end position="95"/>
    </location>
</feature>
<feature type="transmembrane region" description="Helical" evidence="2">
    <location>
        <begin position="407"/>
        <end position="424"/>
    </location>
</feature>
<dbReference type="EnsemblMetazoa" id="Aqu2.1.34315_001">
    <property type="protein sequence ID" value="Aqu2.1.34315_001"/>
    <property type="gene ID" value="Aqu2.1.34315"/>
</dbReference>
<feature type="compositionally biased region" description="Basic and acidic residues" evidence="1">
    <location>
        <begin position="25"/>
        <end position="52"/>
    </location>
</feature>
<feature type="region of interest" description="Disordered" evidence="1">
    <location>
        <begin position="17"/>
        <end position="140"/>
    </location>
</feature>
<keyword evidence="2" id="KW-1133">Transmembrane helix</keyword>
<protein>
    <submittedName>
        <fullName evidence="3">Uncharacterized protein</fullName>
    </submittedName>
</protein>
<sequence>MDMEGGDKAFVVQLKSLGVAENDLEQSKEMKEVPIEEFRKKIRSEASDKNETQEELSSTNEKIETSKDKENETTDENSNPNLNDEAMTRLDAINEEKEEILPTNADSNNEEPGSIDAIKEEIPVTSESNTDSNNEEPESLDTIKKEIPLTSEFNADPNNEELITGDVIKVEIPATNEIDADGFEQVSIKKEDKSDPVYYLPDESYYDSKGYDCCQSCSCNCPSCFDFAALIKCPSSDRCNCCDCCDLDDCAKSLKLPDSRIIRKARLIGAKILAAVILRRLYIIPVIREVIVYIGLIIAVVSLITSSIKLHNTIHSDQRQLEKTLIFIGFGFSMFGLAFTAIDSFLRFRHHGCRVFKRAYRKEEVVQEGDEDKAELCDDKCPRCEGICGKSCVIVMDVIRIIVLETIFYPDLLIQVFQFILLLVDNNYNSKMIAALTWFTTLQGLLKNSIFVYAHKGFILIGIIFSIRKVKKEEKWNSGLFIIYFVCYMFGLMILQISMIVIIGERFRYEYTNYEAIEMSGQLWYMIIFTFLVPLIGVFMFLVVHHVWTMTLPVDVTYDMIFKKIHTKGHKTKVLEREIGDKTEFEKDYQELEEVPNWRKFIHPYISPLHIVLIFGYFLLFAGFFICCTVDGTLGNWFWLYLATGVMAVLVNINATGVTIVWVVILTGVIATIAAIVAAVIGTIAIIIAFCLAILAVFFIFSAICSNNKQQ</sequence>
<feature type="transmembrane region" description="Helical" evidence="2">
    <location>
        <begin position="445"/>
        <end position="467"/>
    </location>
</feature>
<feature type="transmembrane region" description="Helical" evidence="2">
    <location>
        <begin position="638"/>
        <end position="665"/>
    </location>
</feature>
<organism evidence="3">
    <name type="scientific">Amphimedon queenslandica</name>
    <name type="common">Sponge</name>
    <dbReference type="NCBI Taxonomy" id="400682"/>
    <lineage>
        <taxon>Eukaryota</taxon>
        <taxon>Metazoa</taxon>
        <taxon>Porifera</taxon>
        <taxon>Demospongiae</taxon>
        <taxon>Heteroscleromorpha</taxon>
        <taxon>Haplosclerida</taxon>
        <taxon>Niphatidae</taxon>
        <taxon>Amphimedon</taxon>
    </lineage>
</organism>
<evidence type="ECO:0000256" key="1">
    <source>
        <dbReference type="SAM" id="MobiDB-lite"/>
    </source>
</evidence>
<feature type="transmembrane region" description="Helical" evidence="2">
    <location>
        <begin position="479"/>
        <end position="503"/>
    </location>
</feature>
<feature type="compositionally biased region" description="Basic and acidic residues" evidence="1">
    <location>
        <begin position="61"/>
        <end position="72"/>
    </location>
</feature>
<feature type="transmembrane region" description="Helical" evidence="2">
    <location>
        <begin position="324"/>
        <end position="342"/>
    </location>
</feature>
<keyword evidence="2" id="KW-0812">Transmembrane</keyword>